<protein>
    <submittedName>
        <fullName evidence="1">Armadillo-like helical</fullName>
    </submittedName>
</protein>
<dbReference type="AlphaFoldDB" id="A0A2U1LFN9"/>
<name>A0A2U1LFN9_ARTAN</name>
<accession>A0A2U1LFN9</accession>
<dbReference type="STRING" id="35608.A0A2U1LFN9"/>
<organism evidence="1 2">
    <name type="scientific">Artemisia annua</name>
    <name type="common">Sweet wormwood</name>
    <dbReference type="NCBI Taxonomy" id="35608"/>
    <lineage>
        <taxon>Eukaryota</taxon>
        <taxon>Viridiplantae</taxon>
        <taxon>Streptophyta</taxon>
        <taxon>Embryophyta</taxon>
        <taxon>Tracheophyta</taxon>
        <taxon>Spermatophyta</taxon>
        <taxon>Magnoliopsida</taxon>
        <taxon>eudicotyledons</taxon>
        <taxon>Gunneridae</taxon>
        <taxon>Pentapetalae</taxon>
        <taxon>asterids</taxon>
        <taxon>campanulids</taxon>
        <taxon>Asterales</taxon>
        <taxon>Asteraceae</taxon>
        <taxon>Asteroideae</taxon>
        <taxon>Anthemideae</taxon>
        <taxon>Artemisiinae</taxon>
        <taxon>Artemisia</taxon>
    </lineage>
</organism>
<dbReference type="EMBL" id="PKPP01009636">
    <property type="protein sequence ID" value="PWA47820.1"/>
    <property type="molecule type" value="Genomic_DNA"/>
</dbReference>
<gene>
    <name evidence="1" type="ORF">CTI12_AA496010</name>
</gene>
<dbReference type="OrthoDB" id="1628407at2759"/>
<dbReference type="Gene3D" id="1.25.40.180">
    <property type="match status" value="1"/>
</dbReference>
<evidence type="ECO:0000313" key="1">
    <source>
        <dbReference type="EMBL" id="PWA47820.1"/>
    </source>
</evidence>
<keyword evidence="2" id="KW-1185">Reference proteome</keyword>
<sequence>MIRKFESSKQKNSIRPSFFHIFYLLELRADNIGLLNLENEDFVKQILENTQLSLQDALDAGDFNKICVSLWFLTVLKAEDTTADTAELSAIKLRAQQQASNAQVVTDQRPVNEASQVSHLGMVKIPSTINVENNSADQEVSQPNMRSYTSETVEEFFFQWRSLVEPPLKLQEVVRIFPFTCLFTSASGLKYLMQILFLYKNEQVKGTRPMSLGEAVFV</sequence>
<dbReference type="SUPFAM" id="SSF48371">
    <property type="entry name" value="ARM repeat"/>
    <property type="match status" value="1"/>
</dbReference>
<evidence type="ECO:0000313" key="2">
    <source>
        <dbReference type="Proteomes" id="UP000245207"/>
    </source>
</evidence>
<comment type="caution">
    <text evidence="1">The sequence shown here is derived from an EMBL/GenBank/DDBJ whole genome shotgun (WGS) entry which is preliminary data.</text>
</comment>
<proteinExistence type="predicted"/>
<dbReference type="InterPro" id="IPR016024">
    <property type="entry name" value="ARM-type_fold"/>
</dbReference>
<dbReference type="Proteomes" id="UP000245207">
    <property type="component" value="Unassembled WGS sequence"/>
</dbReference>
<reference evidence="1 2" key="1">
    <citation type="journal article" date="2018" name="Mol. Plant">
        <title>The genome of Artemisia annua provides insight into the evolution of Asteraceae family and artemisinin biosynthesis.</title>
        <authorList>
            <person name="Shen Q."/>
            <person name="Zhang L."/>
            <person name="Liao Z."/>
            <person name="Wang S."/>
            <person name="Yan T."/>
            <person name="Shi P."/>
            <person name="Liu M."/>
            <person name="Fu X."/>
            <person name="Pan Q."/>
            <person name="Wang Y."/>
            <person name="Lv Z."/>
            <person name="Lu X."/>
            <person name="Zhang F."/>
            <person name="Jiang W."/>
            <person name="Ma Y."/>
            <person name="Chen M."/>
            <person name="Hao X."/>
            <person name="Li L."/>
            <person name="Tang Y."/>
            <person name="Lv G."/>
            <person name="Zhou Y."/>
            <person name="Sun X."/>
            <person name="Brodelius P.E."/>
            <person name="Rose J.K.C."/>
            <person name="Tang K."/>
        </authorList>
    </citation>
    <scope>NUCLEOTIDE SEQUENCE [LARGE SCALE GENOMIC DNA]</scope>
    <source>
        <strain evidence="2">cv. Huhao1</strain>
        <tissue evidence="1">Leaf</tissue>
    </source>
</reference>